<feature type="transmembrane region" description="Helical" evidence="1">
    <location>
        <begin position="38"/>
        <end position="62"/>
    </location>
</feature>
<evidence type="ECO:0000313" key="2">
    <source>
        <dbReference type="EMBL" id="MEJ8847317.1"/>
    </source>
</evidence>
<dbReference type="RefSeq" id="WP_340342469.1">
    <property type="nucleotide sequence ID" value="NZ_JBBKZT010000005.1"/>
</dbReference>
<sequence length="86" mass="9264">MKLAFRLAATTLSLIACIVALGAVATLLYDAIMGARQNFGTLGILMLIGLLAGQLRILWVLLQPATAEEPKLPYTPAVYEPQARPR</sequence>
<keyword evidence="3" id="KW-1185">Reference proteome</keyword>
<keyword evidence="1" id="KW-0472">Membrane</keyword>
<keyword evidence="1" id="KW-1133">Transmembrane helix</keyword>
<reference evidence="2 3" key="1">
    <citation type="submission" date="2024-03" db="EMBL/GenBank/DDBJ databases">
        <title>Novel species of the genus Variovorax.</title>
        <authorList>
            <person name="Liu Q."/>
            <person name="Xin Y.-H."/>
        </authorList>
    </citation>
    <scope>NUCLEOTIDE SEQUENCE [LARGE SCALE GENOMIC DNA]</scope>
    <source>
        <strain evidence="2 3">KACC 18900</strain>
    </source>
</reference>
<protein>
    <submittedName>
        <fullName evidence="2">Uncharacterized protein</fullName>
    </submittedName>
</protein>
<name>A0ABU8WIG7_9BURK</name>
<gene>
    <name evidence="2" type="ORF">WKW82_11690</name>
</gene>
<accession>A0ABU8WIG7</accession>
<evidence type="ECO:0000313" key="3">
    <source>
        <dbReference type="Proteomes" id="UP001385892"/>
    </source>
</evidence>
<organism evidence="2 3">
    <name type="scientific">Variovorax rhizosphaerae</name>
    <dbReference type="NCBI Taxonomy" id="1836200"/>
    <lineage>
        <taxon>Bacteria</taxon>
        <taxon>Pseudomonadati</taxon>
        <taxon>Pseudomonadota</taxon>
        <taxon>Betaproteobacteria</taxon>
        <taxon>Burkholderiales</taxon>
        <taxon>Comamonadaceae</taxon>
        <taxon>Variovorax</taxon>
    </lineage>
</organism>
<keyword evidence="1" id="KW-0812">Transmembrane</keyword>
<dbReference type="PROSITE" id="PS51257">
    <property type="entry name" value="PROKAR_LIPOPROTEIN"/>
    <property type="match status" value="1"/>
</dbReference>
<dbReference type="EMBL" id="JBBKZT010000005">
    <property type="protein sequence ID" value="MEJ8847317.1"/>
    <property type="molecule type" value="Genomic_DNA"/>
</dbReference>
<evidence type="ECO:0000256" key="1">
    <source>
        <dbReference type="SAM" id="Phobius"/>
    </source>
</evidence>
<dbReference type="Proteomes" id="UP001385892">
    <property type="component" value="Unassembled WGS sequence"/>
</dbReference>
<proteinExistence type="predicted"/>
<comment type="caution">
    <text evidence="2">The sequence shown here is derived from an EMBL/GenBank/DDBJ whole genome shotgun (WGS) entry which is preliminary data.</text>
</comment>